<accession>A0A0S4KLZ0</accession>
<dbReference type="AlphaFoldDB" id="A0A0S4KLZ0"/>
<reference evidence="3" key="1">
    <citation type="submission" date="2015-09" db="EMBL/GenBank/DDBJ databases">
        <authorList>
            <consortium name="Pathogen Informatics"/>
        </authorList>
    </citation>
    <scope>NUCLEOTIDE SEQUENCE [LARGE SCALE GENOMIC DNA]</scope>
    <source>
        <strain evidence="3">Lake Konstanz</strain>
    </source>
</reference>
<evidence type="ECO:0000313" key="3">
    <source>
        <dbReference type="Proteomes" id="UP000051952"/>
    </source>
</evidence>
<dbReference type="OrthoDB" id="272073at2759"/>
<dbReference type="EMBL" id="CYKH01002252">
    <property type="protein sequence ID" value="CUI15601.1"/>
    <property type="molecule type" value="Genomic_DNA"/>
</dbReference>
<proteinExistence type="predicted"/>
<feature type="region of interest" description="Disordered" evidence="1">
    <location>
        <begin position="115"/>
        <end position="134"/>
    </location>
</feature>
<organism evidence="2 3">
    <name type="scientific">Bodo saltans</name>
    <name type="common">Flagellated protozoan</name>
    <dbReference type="NCBI Taxonomy" id="75058"/>
    <lineage>
        <taxon>Eukaryota</taxon>
        <taxon>Discoba</taxon>
        <taxon>Euglenozoa</taxon>
        <taxon>Kinetoplastea</taxon>
        <taxon>Metakinetoplastina</taxon>
        <taxon>Eubodonida</taxon>
        <taxon>Bodonidae</taxon>
        <taxon>Bodo</taxon>
    </lineage>
</organism>
<feature type="region of interest" description="Disordered" evidence="1">
    <location>
        <begin position="598"/>
        <end position="645"/>
    </location>
</feature>
<evidence type="ECO:0000313" key="2">
    <source>
        <dbReference type="EMBL" id="CUI15601.1"/>
    </source>
</evidence>
<feature type="compositionally biased region" description="Polar residues" evidence="1">
    <location>
        <begin position="786"/>
        <end position="799"/>
    </location>
</feature>
<evidence type="ECO:0000256" key="1">
    <source>
        <dbReference type="SAM" id="MobiDB-lite"/>
    </source>
</evidence>
<protein>
    <recommendedName>
        <fullName evidence="4">GAF domain-containing protein</fullName>
    </recommendedName>
</protein>
<dbReference type="Proteomes" id="UP000051952">
    <property type="component" value="Unassembled WGS sequence"/>
</dbReference>
<sequence length="799" mass="87723">MDLSFLQGDDPFRAQLRELEKRYEAFQQETRGRALKEQQAVHRGQYGDQFAFFRDGSTLASVVTEEVGVVLGKLKALSIAVKLPILGELVENLYTAIEKQFVLYYNEMQEKLQEASRGGGAESDSSLADERPLSIVHRARGSSTLSTLYDKQRGAAPPLIELHHTSASRPSRSQPRSKERSSSKFCDEQHQPSSSSGNGSPLARPNLPLHSVKGLVQQGIAPTTSLGTSGGLALSQRLTLPETLSTTTALLTESLAVSLRCELVRVYLLDDKKNLVRASEYPFPDIVGGSTKPLDLFDGNYTERGLAKVLFSVVCEKGLAVSGFDARQSATSDPNPGLNIDDLAASFQAPSSKNQLIRNCLVWPIAMPSGNSRVVGMIHAINKEGVHDDERRRFTAEDEFSMNEAAKFIGIMVERYPAHLFQVDVGSLVFKACHPDKVLQPHLPDVIRDPVEGAQRIGNEVLRTQPHIIIYRGPMATIYKQGSRDKKAEDYVPGAGGALSTITTVEYNLDALNDLWKSGYDENVMMHRQCRLWSTKVQDLQSIIKQFVDALVVARGIKDMNELLMYLRSMELLVRSENAPLLVDHINNAMENIRKTLEGKRRGTTTHQQQRGSPAGAISNDAMSPAESPAASPTASRGGSASPTFPTLAAMESLTATRAEMAEVTKRRERTATNLNIATMHIDGPTNVRGYTCDTDTKRNQVKAIDDMIERHREQTQRKHLVSTGPTFLQSTETFAKKSSPRAPPVEGEGPSSRQGHFSSVSRRMIFSAPRQQSTALRLHAPAPPQTTSNSAAKTSPAK</sequence>
<keyword evidence="3" id="KW-1185">Reference proteome</keyword>
<feature type="compositionally biased region" description="Basic and acidic residues" evidence="1">
    <location>
        <begin position="176"/>
        <end position="190"/>
    </location>
</feature>
<feature type="region of interest" description="Disordered" evidence="1">
    <location>
        <begin position="733"/>
        <end position="799"/>
    </location>
</feature>
<dbReference type="Gene3D" id="3.30.450.40">
    <property type="match status" value="1"/>
</dbReference>
<dbReference type="InterPro" id="IPR029016">
    <property type="entry name" value="GAF-like_dom_sf"/>
</dbReference>
<feature type="compositionally biased region" description="Low complexity" evidence="1">
    <location>
        <begin position="624"/>
        <end position="636"/>
    </location>
</feature>
<feature type="compositionally biased region" description="Polar residues" evidence="1">
    <location>
        <begin position="752"/>
        <end position="762"/>
    </location>
</feature>
<evidence type="ECO:0008006" key="4">
    <source>
        <dbReference type="Google" id="ProtNLM"/>
    </source>
</evidence>
<dbReference type="VEuPathDB" id="TriTrypDB:BSAL_48625"/>
<gene>
    <name evidence="2" type="ORF">BSAL_48625</name>
</gene>
<feature type="region of interest" description="Disordered" evidence="1">
    <location>
        <begin position="160"/>
        <end position="207"/>
    </location>
</feature>
<name>A0A0S4KLZ0_BODSA</name>